<dbReference type="Proteomes" id="UP001159641">
    <property type="component" value="Unassembled WGS sequence"/>
</dbReference>
<dbReference type="GO" id="GO:1990254">
    <property type="term" value="F:keratin filament binding"/>
    <property type="evidence" value="ECO:0007669"/>
    <property type="project" value="TreeGrafter"/>
</dbReference>
<dbReference type="GO" id="GO:0042060">
    <property type="term" value="P:wound healing"/>
    <property type="evidence" value="ECO:0007669"/>
    <property type="project" value="TreeGrafter"/>
</dbReference>
<proteinExistence type="predicted"/>
<organism evidence="3 4">
    <name type="scientific">Eschrichtius robustus</name>
    <name type="common">California gray whale</name>
    <name type="synonym">Eschrichtius gibbosus</name>
    <dbReference type="NCBI Taxonomy" id="9764"/>
    <lineage>
        <taxon>Eukaryota</taxon>
        <taxon>Metazoa</taxon>
        <taxon>Chordata</taxon>
        <taxon>Craniata</taxon>
        <taxon>Vertebrata</taxon>
        <taxon>Euteleostomi</taxon>
        <taxon>Mammalia</taxon>
        <taxon>Eutheria</taxon>
        <taxon>Laurasiatheria</taxon>
        <taxon>Artiodactyla</taxon>
        <taxon>Whippomorpha</taxon>
        <taxon>Cetacea</taxon>
        <taxon>Mysticeti</taxon>
        <taxon>Eschrichtiidae</taxon>
        <taxon>Eschrichtius</taxon>
    </lineage>
</organism>
<protein>
    <submittedName>
        <fullName evidence="3">Uncharacterized protein</fullName>
    </submittedName>
</protein>
<dbReference type="SMART" id="SM00250">
    <property type="entry name" value="PLEC"/>
    <property type="match status" value="4"/>
</dbReference>
<dbReference type="PANTHER" id="PTHR23169:SF21">
    <property type="entry name" value="EPIPLAKIN"/>
    <property type="match status" value="1"/>
</dbReference>
<dbReference type="GO" id="GO:0045095">
    <property type="term" value="C:keratin filament"/>
    <property type="evidence" value="ECO:0007669"/>
    <property type="project" value="TreeGrafter"/>
</dbReference>
<gene>
    <name evidence="3" type="ORF">J1605_013947</name>
</gene>
<evidence type="ECO:0000256" key="1">
    <source>
        <dbReference type="ARBA" id="ARBA00022553"/>
    </source>
</evidence>
<evidence type="ECO:0000313" key="4">
    <source>
        <dbReference type="Proteomes" id="UP001159641"/>
    </source>
</evidence>
<dbReference type="AlphaFoldDB" id="A0AB34GGA5"/>
<reference evidence="3 4" key="1">
    <citation type="submission" date="2022-11" db="EMBL/GenBank/DDBJ databases">
        <title>Whole genome sequence of Eschrichtius robustus ER-17-0199.</title>
        <authorList>
            <person name="Bruniche-Olsen A."/>
            <person name="Black A.N."/>
            <person name="Fields C.J."/>
            <person name="Walden K."/>
            <person name="Dewoody J.A."/>
        </authorList>
    </citation>
    <scope>NUCLEOTIDE SEQUENCE [LARGE SCALE GENOMIC DNA]</scope>
    <source>
        <strain evidence="3">ER-17-0199</strain>
        <tissue evidence="3">Blubber</tissue>
    </source>
</reference>
<accession>A0AB34GGA5</accession>
<comment type="caution">
    <text evidence="3">The sequence shown here is derived from an EMBL/GenBank/DDBJ whole genome shotgun (WGS) entry which is preliminary data.</text>
</comment>
<dbReference type="GO" id="GO:0016020">
    <property type="term" value="C:membrane"/>
    <property type="evidence" value="ECO:0007669"/>
    <property type="project" value="TreeGrafter"/>
</dbReference>
<dbReference type="InterPro" id="IPR043197">
    <property type="entry name" value="Plakin"/>
</dbReference>
<dbReference type="GO" id="GO:0042995">
    <property type="term" value="C:cell projection"/>
    <property type="evidence" value="ECO:0007669"/>
    <property type="project" value="UniProtKB-SubCell"/>
</dbReference>
<dbReference type="EMBL" id="JAIQCJ010002272">
    <property type="protein sequence ID" value="KAJ8778087.1"/>
    <property type="molecule type" value="Genomic_DNA"/>
</dbReference>
<name>A0AB34GGA5_ESCRO</name>
<dbReference type="PANTHER" id="PTHR23169">
    <property type="entry name" value="ENVOPLAKIN"/>
    <property type="match status" value="1"/>
</dbReference>
<keyword evidence="1" id="KW-0597">Phosphoprotein</keyword>
<dbReference type="Pfam" id="PF00681">
    <property type="entry name" value="Plectin"/>
    <property type="match status" value="2"/>
</dbReference>
<dbReference type="InterPro" id="IPR035915">
    <property type="entry name" value="Plakin_repeat_sf"/>
</dbReference>
<evidence type="ECO:0000313" key="3">
    <source>
        <dbReference type="EMBL" id="KAJ8778087.1"/>
    </source>
</evidence>
<dbReference type="GO" id="GO:0030054">
    <property type="term" value="C:cell junction"/>
    <property type="evidence" value="ECO:0007669"/>
    <property type="project" value="TreeGrafter"/>
</dbReference>
<dbReference type="GO" id="GO:0005198">
    <property type="term" value="F:structural molecule activity"/>
    <property type="evidence" value="ECO:0007669"/>
    <property type="project" value="TreeGrafter"/>
</dbReference>
<dbReference type="GO" id="GO:0045110">
    <property type="term" value="P:intermediate filament bundle assembly"/>
    <property type="evidence" value="ECO:0007669"/>
    <property type="project" value="TreeGrafter"/>
</dbReference>
<keyword evidence="4" id="KW-1185">Reference proteome</keyword>
<dbReference type="SUPFAM" id="SSF75399">
    <property type="entry name" value="Plakin repeat"/>
    <property type="match status" value="2"/>
</dbReference>
<dbReference type="GO" id="GO:0005737">
    <property type="term" value="C:cytoplasm"/>
    <property type="evidence" value="ECO:0007669"/>
    <property type="project" value="TreeGrafter"/>
</dbReference>
<dbReference type="InterPro" id="IPR001101">
    <property type="entry name" value="Plectin_repeat"/>
</dbReference>
<evidence type="ECO:0000256" key="2">
    <source>
        <dbReference type="ARBA" id="ARBA00022737"/>
    </source>
</evidence>
<sequence>MWTGHWAGAAEAQLATGGLVDPIQGVRMAPELACQQSLLAQETWCGLLELGPGSSAPGFLDPNTLEQLPYRELLGRCVQAPSTGLGLLPLKVTFRTLSGALSLAELLEAGVLDGETARGLREGRLAVPDVGARTEVQRHLQGTGGVAGVVLLPAGHKKSFFQATAEHLLPMGATLPVLEAQDATCMLVDPATGRQLWVDVAVRAGLFGPELHRQLLAAEQVVTGYHDPFSGTRIPLFQAMKRELVDRPLALRLLVAQLATGGLVCLRAAVATVSTGTFQGRPVSLWELLFSEAVPVEQRVPLSQQHKDGALLAEELAAALRAAHEQAAATARTTFAG</sequence>
<dbReference type="Gene3D" id="3.90.1290.10">
    <property type="entry name" value="Plakin repeat"/>
    <property type="match status" value="2"/>
</dbReference>
<keyword evidence="2" id="KW-0677">Repeat</keyword>